<dbReference type="Proteomes" id="UP001143463">
    <property type="component" value="Unassembled WGS sequence"/>
</dbReference>
<gene>
    <name evidence="2" type="ORF">GCM10017577_65970</name>
</gene>
<feature type="transmembrane region" description="Helical" evidence="1">
    <location>
        <begin position="133"/>
        <end position="155"/>
    </location>
</feature>
<sequence>MHLAAGGQVVLGEKRPGDAVLPPDLTADLRQWGAVAASIRGIEVRPEQQDIVSRRGRQLAGRVSDVLGRPVEYVDPLTGGVDLVHGRTTEPIPLVPPHPEEPTPWATGLVVAAFFAVLAAIGDITLSRAFGEAFGLLWIPANVLVVGGLAPSLWLIRRLPFWRWIGLGTAVGLGVAWVVLLLGQFL</sequence>
<dbReference type="RefSeq" id="WP_197040853.1">
    <property type="nucleotide sequence ID" value="NZ_BAAAUZ010000028.1"/>
</dbReference>
<keyword evidence="3" id="KW-1185">Reference proteome</keyword>
<proteinExistence type="predicted"/>
<name>A0A9W6P080_9PSEU</name>
<dbReference type="AlphaFoldDB" id="A0A9W6P080"/>
<reference evidence="2" key="2">
    <citation type="submission" date="2023-01" db="EMBL/GenBank/DDBJ databases">
        <authorList>
            <person name="Sun Q."/>
            <person name="Evtushenko L."/>
        </authorList>
    </citation>
    <scope>NUCLEOTIDE SEQUENCE</scope>
    <source>
        <strain evidence="2">VKM Ac-1069</strain>
    </source>
</reference>
<comment type="caution">
    <text evidence="2">The sequence shown here is derived from an EMBL/GenBank/DDBJ whole genome shotgun (WGS) entry which is preliminary data.</text>
</comment>
<protein>
    <recommendedName>
        <fullName evidence="4">DUF2537 domain-containing protein</fullName>
    </recommendedName>
</protein>
<keyword evidence="1" id="KW-1133">Transmembrane helix</keyword>
<keyword evidence="1" id="KW-0812">Transmembrane</keyword>
<dbReference type="EMBL" id="BSFQ01000047">
    <property type="protein sequence ID" value="GLL15446.1"/>
    <property type="molecule type" value="Genomic_DNA"/>
</dbReference>
<feature type="transmembrane region" description="Helical" evidence="1">
    <location>
        <begin position="105"/>
        <end position="126"/>
    </location>
</feature>
<evidence type="ECO:0000256" key="1">
    <source>
        <dbReference type="SAM" id="Phobius"/>
    </source>
</evidence>
<reference evidence="2" key="1">
    <citation type="journal article" date="2014" name="Int. J. Syst. Evol. Microbiol.">
        <title>Complete genome sequence of Corynebacterium casei LMG S-19264T (=DSM 44701T), isolated from a smear-ripened cheese.</title>
        <authorList>
            <consortium name="US DOE Joint Genome Institute (JGI-PGF)"/>
            <person name="Walter F."/>
            <person name="Albersmeier A."/>
            <person name="Kalinowski J."/>
            <person name="Ruckert C."/>
        </authorList>
    </citation>
    <scope>NUCLEOTIDE SEQUENCE</scope>
    <source>
        <strain evidence="2">VKM Ac-1069</strain>
    </source>
</reference>
<dbReference type="InterPro" id="IPR024244">
    <property type="entry name" value="DUF2537"/>
</dbReference>
<organism evidence="2 3">
    <name type="scientific">Pseudonocardia halophobica</name>
    <dbReference type="NCBI Taxonomy" id="29401"/>
    <lineage>
        <taxon>Bacteria</taxon>
        <taxon>Bacillati</taxon>
        <taxon>Actinomycetota</taxon>
        <taxon>Actinomycetes</taxon>
        <taxon>Pseudonocardiales</taxon>
        <taxon>Pseudonocardiaceae</taxon>
        <taxon>Pseudonocardia</taxon>
    </lineage>
</organism>
<feature type="transmembrane region" description="Helical" evidence="1">
    <location>
        <begin position="161"/>
        <end position="182"/>
    </location>
</feature>
<accession>A0A9W6P080</accession>
<evidence type="ECO:0008006" key="4">
    <source>
        <dbReference type="Google" id="ProtNLM"/>
    </source>
</evidence>
<keyword evidence="1" id="KW-0472">Membrane</keyword>
<dbReference type="Pfam" id="PF10801">
    <property type="entry name" value="DUF2537"/>
    <property type="match status" value="1"/>
</dbReference>
<evidence type="ECO:0000313" key="3">
    <source>
        <dbReference type="Proteomes" id="UP001143463"/>
    </source>
</evidence>
<evidence type="ECO:0000313" key="2">
    <source>
        <dbReference type="EMBL" id="GLL15446.1"/>
    </source>
</evidence>